<reference evidence="2 3" key="1">
    <citation type="submission" date="2017-03" db="EMBL/GenBank/DDBJ databases">
        <authorList>
            <person name="Afonso C.L."/>
            <person name="Miller P.J."/>
            <person name="Scott M.A."/>
            <person name="Spackman E."/>
            <person name="Goraichik I."/>
            <person name="Dimitrov K.M."/>
            <person name="Suarez D.L."/>
            <person name="Swayne D.E."/>
        </authorList>
    </citation>
    <scope>NUCLEOTIDE SEQUENCE [LARGE SCALE GENOMIC DNA]</scope>
    <source>
        <strain evidence="2 3">CECT 8397</strain>
    </source>
</reference>
<dbReference type="AlphaFoldDB" id="A0A1Y5SS79"/>
<sequence>MIYPKLTFVTAALLASCAASVQAEDKTVPEVTRTQFAEVPTDIRNYRYCEIIPIFRTRLQITAEVYNTIGLNECPADLWDALDPEELKTSYDAMDIKMNGPRYWTINAIKGEGKTAEGKVVDFGGIEMVWAAEIVTRIGQGTVGGSVYQENEVQRFTTFTYSAGAEVYELTSPEGGVYRMQSYAQIVDPTLTIDDLSDIGPRLQLPEGWTFAVRVLDEDEFLIATGLAFVINDVLGNSYQRVNP</sequence>
<proteinExistence type="predicted"/>
<dbReference type="Proteomes" id="UP000193623">
    <property type="component" value="Unassembled WGS sequence"/>
</dbReference>
<evidence type="ECO:0000313" key="3">
    <source>
        <dbReference type="Proteomes" id="UP000193623"/>
    </source>
</evidence>
<dbReference type="OrthoDB" id="9780765at2"/>
<dbReference type="RefSeq" id="WP_085864857.1">
    <property type="nucleotide sequence ID" value="NZ_FWFT01000003.1"/>
</dbReference>
<accession>A0A1Y5SS79</accession>
<dbReference type="PROSITE" id="PS51257">
    <property type="entry name" value="PROKAR_LIPOPROTEIN"/>
    <property type="match status" value="1"/>
</dbReference>
<feature type="signal peptide" evidence="1">
    <location>
        <begin position="1"/>
        <end position="23"/>
    </location>
</feature>
<feature type="chain" id="PRO_5012983667" evidence="1">
    <location>
        <begin position="24"/>
        <end position="244"/>
    </location>
</feature>
<keyword evidence="1" id="KW-0732">Signal</keyword>
<gene>
    <name evidence="2" type="ORF">PSJ8397_02478</name>
</gene>
<dbReference type="EMBL" id="FWFT01000003">
    <property type="protein sequence ID" value="SLN47278.1"/>
    <property type="molecule type" value="Genomic_DNA"/>
</dbReference>
<evidence type="ECO:0000313" key="2">
    <source>
        <dbReference type="EMBL" id="SLN47278.1"/>
    </source>
</evidence>
<name>A0A1Y5SS79_9RHOB</name>
<organism evidence="2 3">
    <name type="scientific">Pseudooctadecabacter jejudonensis</name>
    <dbReference type="NCBI Taxonomy" id="1391910"/>
    <lineage>
        <taxon>Bacteria</taxon>
        <taxon>Pseudomonadati</taxon>
        <taxon>Pseudomonadota</taxon>
        <taxon>Alphaproteobacteria</taxon>
        <taxon>Rhodobacterales</taxon>
        <taxon>Paracoccaceae</taxon>
        <taxon>Pseudooctadecabacter</taxon>
    </lineage>
</organism>
<evidence type="ECO:0000256" key="1">
    <source>
        <dbReference type="SAM" id="SignalP"/>
    </source>
</evidence>
<protein>
    <submittedName>
        <fullName evidence="2">Uncharacterized protein</fullName>
    </submittedName>
</protein>
<keyword evidence="3" id="KW-1185">Reference proteome</keyword>